<evidence type="ECO:0000259" key="7">
    <source>
        <dbReference type="Pfam" id="PF17392"/>
    </source>
</evidence>
<keyword evidence="3 8" id="KW-0456">Lyase</keyword>
<dbReference type="Proteomes" id="UP000560470">
    <property type="component" value="Unassembled WGS sequence"/>
</dbReference>
<evidence type="ECO:0000256" key="2">
    <source>
        <dbReference type="ARBA" id="ARBA00023027"/>
    </source>
</evidence>
<dbReference type="Pfam" id="PF17391">
    <property type="entry name" value="Urocanase_N"/>
    <property type="match status" value="1"/>
</dbReference>
<dbReference type="InterPro" id="IPR035400">
    <property type="entry name" value="Urocanase_N"/>
</dbReference>
<protein>
    <recommendedName>
        <fullName evidence="4">Urocanate hydratase</fullName>
        <ecNumber evidence="4">4.2.1.49</ecNumber>
    </recommendedName>
</protein>
<dbReference type="RefSeq" id="WP_177032936.1">
    <property type="nucleotide sequence ID" value="NZ_JACAOZ010000006.1"/>
</dbReference>
<dbReference type="Gene3D" id="3.40.50.10730">
    <property type="entry name" value="Urocanase like domains"/>
    <property type="match status" value="1"/>
</dbReference>
<dbReference type="InterPro" id="IPR038364">
    <property type="entry name" value="Urocanase_central_sf"/>
</dbReference>
<dbReference type="UniPathway" id="UPA00379">
    <property type="reaction ID" value="UER00550"/>
</dbReference>
<proteinExistence type="predicted"/>
<dbReference type="GO" id="GO:0019556">
    <property type="term" value="P:L-histidine catabolic process to glutamate and formamide"/>
    <property type="evidence" value="ECO:0007669"/>
    <property type="project" value="UniProtKB-UniPathway"/>
</dbReference>
<evidence type="ECO:0000313" key="8">
    <source>
        <dbReference type="EMBL" id="NVZ55742.1"/>
    </source>
</evidence>
<comment type="caution">
    <text evidence="8">The sequence shown here is derived from an EMBL/GenBank/DDBJ whole genome shotgun (WGS) entry which is preliminary data.</text>
</comment>
<gene>
    <name evidence="8" type="ORF">HX797_05645</name>
</gene>
<evidence type="ECO:0000256" key="1">
    <source>
        <dbReference type="ARBA" id="ARBA00001911"/>
    </source>
</evidence>
<dbReference type="Pfam" id="PF01175">
    <property type="entry name" value="Urocanase"/>
    <property type="match status" value="1"/>
</dbReference>
<evidence type="ECO:0000256" key="4">
    <source>
        <dbReference type="NCBIfam" id="TIGR01228"/>
    </source>
</evidence>
<dbReference type="InterPro" id="IPR035085">
    <property type="entry name" value="Urocanase_Rossmann-like"/>
</dbReference>
<sequence length="564" mass="61446">MTQQKAKQIMAARGSTLRCKGWKQETILRMLENNLENAEDASRLIVYGGIGKAARNWESYDAIVQSLKSLENDETLAIQSGMPVAIFKTHRLAPRVVMANSNVIKADWPKFYDLSAQNLTAFASYTAGPWQYIGSQGVIEGTFETLALVADRHFDSALKGRIFFTAGLGGMGRSQPLAMTMHGGVSVTVEVRQQSIVERLAAGYADVQAASLEDAIEMAESAKREGRALSIVVLGNMVDALEQALDYGWRPDIVTEMCPCHDPFALIPSGLTLEDAAALLETDRDAYMAASRQSMIRIVRAMTRFQEAGSVVFEYGTFVRKEAVDAGMSKEEAFAYPGCIAEYVRPLFFLGRGPFRWTCVSGEVSDQKRLDDLALEMFKDDSLVTRWITTSRHRLPVEGLPARICFLGFGQRRAFGLAVNALVRSGELAGPVAFSRDNLDTGSIANPAFETENMLDGSDAISDWPYLNALLNVSAMADLVAIQSNGTMGISAHTGVTMIADGSEEADLRLDACLTTDSGIGVVRHAQAGYPMAKTVSKGEGPLTDNAIEIPLWWSPQATQYRGE</sequence>
<reference evidence="8 9" key="1">
    <citation type="submission" date="2020-04" db="EMBL/GenBank/DDBJ databases">
        <title>Molecular characterization of pseudomonads from Agaricus bisporus reveal novel blotch 2 pathogens in Western Europe.</title>
        <authorList>
            <person name="Taparia T."/>
            <person name="Krijger M."/>
            <person name="Haynes E."/>
            <person name="Elpinstone J.G."/>
            <person name="Noble R."/>
            <person name="Van Der Wolf J."/>
        </authorList>
    </citation>
    <scope>NUCLEOTIDE SEQUENCE [LARGE SCALE GENOMIC DNA]</scope>
    <source>
        <strain evidence="8 9">B7002</strain>
    </source>
</reference>
<dbReference type="PANTHER" id="PTHR12216">
    <property type="entry name" value="UROCANATE HYDRATASE"/>
    <property type="match status" value="1"/>
</dbReference>
<dbReference type="SUPFAM" id="SSF111326">
    <property type="entry name" value="Urocanase"/>
    <property type="match status" value="1"/>
</dbReference>
<dbReference type="EC" id="4.2.1.49" evidence="4"/>
<comment type="cofactor">
    <cofactor evidence="1">
        <name>NAD(+)</name>
        <dbReference type="ChEBI" id="CHEBI:57540"/>
    </cofactor>
</comment>
<evidence type="ECO:0000259" key="6">
    <source>
        <dbReference type="Pfam" id="PF17391"/>
    </source>
</evidence>
<feature type="domain" description="Urocanase C-terminal" evidence="7">
    <location>
        <begin position="346"/>
        <end position="537"/>
    </location>
</feature>
<evidence type="ECO:0000259" key="5">
    <source>
        <dbReference type="Pfam" id="PF01175"/>
    </source>
</evidence>
<dbReference type="GO" id="GO:0019557">
    <property type="term" value="P:L-histidine catabolic process to glutamate and formate"/>
    <property type="evidence" value="ECO:0007669"/>
    <property type="project" value="UniProtKB-UniPathway"/>
</dbReference>
<dbReference type="EMBL" id="JACAOZ010000006">
    <property type="protein sequence ID" value="NVZ55742.1"/>
    <property type="molecule type" value="Genomic_DNA"/>
</dbReference>
<name>A0A7Y7V5R5_9PSED</name>
<dbReference type="NCBIfam" id="NF003820">
    <property type="entry name" value="PRK05414.1"/>
    <property type="match status" value="1"/>
</dbReference>
<dbReference type="InterPro" id="IPR035401">
    <property type="entry name" value="Urocanase_C"/>
</dbReference>
<dbReference type="Pfam" id="PF17392">
    <property type="entry name" value="Urocanase_C"/>
    <property type="match status" value="1"/>
</dbReference>
<dbReference type="InterPro" id="IPR036190">
    <property type="entry name" value="Urocanase_sf"/>
</dbReference>
<evidence type="ECO:0000313" key="9">
    <source>
        <dbReference type="Proteomes" id="UP000560470"/>
    </source>
</evidence>
<accession>A0A7Y7V5R5</accession>
<dbReference type="AlphaFoldDB" id="A0A7Y7V5R5"/>
<keyword evidence="2" id="KW-0520">NAD</keyword>
<dbReference type="PIRSF" id="PIRSF001423">
    <property type="entry name" value="Urocanate_hydrat"/>
    <property type="match status" value="1"/>
</dbReference>
<evidence type="ECO:0000256" key="3">
    <source>
        <dbReference type="ARBA" id="ARBA00023239"/>
    </source>
</evidence>
<dbReference type="NCBIfam" id="TIGR01228">
    <property type="entry name" value="hutU"/>
    <property type="match status" value="1"/>
</dbReference>
<dbReference type="Gene3D" id="3.40.1770.10">
    <property type="entry name" value="Urocanase superfamily"/>
    <property type="match status" value="1"/>
</dbReference>
<dbReference type="InterPro" id="IPR023637">
    <property type="entry name" value="Urocanase-like"/>
</dbReference>
<dbReference type="PANTHER" id="PTHR12216:SF4">
    <property type="entry name" value="UROCANATE HYDRATASE"/>
    <property type="match status" value="1"/>
</dbReference>
<organism evidence="8 9">
    <name type="scientific">Pseudomonas edaphica</name>
    <dbReference type="NCBI Taxonomy" id="2006980"/>
    <lineage>
        <taxon>Bacteria</taxon>
        <taxon>Pseudomonadati</taxon>
        <taxon>Pseudomonadota</taxon>
        <taxon>Gammaproteobacteria</taxon>
        <taxon>Pseudomonadales</taxon>
        <taxon>Pseudomonadaceae</taxon>
        <taxon>Pseudomonas</taxon>
    </lineage>
</organism>
<feature type="domain" description="Urocanase Rossmann-like" evidence="5">
    <location>
        <begin position="134"/>
        <end position="343"/>
    </location>
</feature>
<feature type="domain" description="Urocanase N-terminal" evidence="6">
    <location>
        <begin position="10"/>
        <end position="130"/>
    </location>
</feature>
<dbReference type="GO" id="GO:0016153">
    <property type="term" value="F:urocanate hydratase activity"/>
    <property type="evidence" value="ECO:0007669"/>
    <property type="project" value="UniProtKB-UniRule"/>
</dbReference>